<gene>
    <name evidence="2" type="ORF">T07_3844</name>
</gene>
<dbReference type="AlphaFoldDB" id="A0A0V0RY41"/>
<keyword evidence="1" id="KW-0472">Membrane</keyword>
<keyword evidence="1" id="KW-1133">Transmembrane helix</keyword>
<evidence type="ECO:0000313" key="2">
    <source>
        <dbReference type="EMBL" id="KRX19157.1"/>
    </source>
</evidence>
<name>A0A0V0RY41_9BILA</name>
<evidence type="ECO:0000256" key="1">
    <source>
        <dbReference type="SAM" id="Phobius"/>
    </source>
</evidence>
<protein>
    <submittedName>
        <fullName evidence="2">Uncharacterized protein</fullName>
    </submittedName>
</protein>
<dbReference type="Proteomes" id="UP000054630">
    <property type="component" value="Unassembled WGS sequence"/>
</dbReference>
<keyword evidence="3" id="KW-1185">Reference proteome</keyword>
<evidence type="ECO:0000313" key="3">
    <source>
        <dbReference type="Proteomes" id="UP000054630"/>
    </source>
</evidence>
<sequence>MLFIFPIVFLLFFNAGRLFLKIRFYFKDSFFSLFLINYGYACSLCGLCKLQSLYYLFSVFACQCEKYSKQKLIQIAFKRAFYGTAEIFLKDI</sequence>
<accession>A0A0V0RY41</accession>
<feature type="transmembrane region" description="Helical" evidence="1">
    <location>
        <begin position="30"/>
        <end position="48"/>
    </location>
</feature>
<organism evidence="2 3">
    <name type="scientific">Trichinella nelsoni</name>
    <dbReference type="NCBI Taxonomy" id="6336"/>
    <lineage>
        <taxon>Eukaryota</taxon>
        <taxon>Metazoa</taxon>
        <taxon>Ecdysozoa</taxon>
        <taxon>Nematoda</taxon>
        <taxon>Enoplea</taxon>
        <taxon>Dorylaimia</taxon>
        <taxon>Trichinellida</taxon>
        <taxon>Trichinellidae</taxon>
        <taxon>Trichinella</taxon>
    </lineage>
</organism>
<dbReference type="EMBL" id="JYDL01000062">
    <property type="protein sequence ID" value="KRX19157.1"/>
    <property type="molecule type" value="Genomic_DNA"/>
</dbReference>
<reference evidence="2 3" key="1">
    <citation type="submission" date="2015-01" db="EMBL/GenBank/DDBJ databases">
        <title>Evolution of Trichinella species and genotypes.</title>
        <authorList>
            <person name="Korhonen P.K."/>
            <person name="Edoardo P."/>
            <person name="Giuseppe L.R."/>
            <person name="Gasser R.B."/>
        </authorList>
    </citation>
    <scope>NUCLEOTIDE SEQUENCE [LARGE SCALE GENOMIC DNA]</scope>
    <source>
        <strain evidence="2">ISS37</strain>
    </source>
</reference>
<proteinExistence type="predicted"/>
<comment type="caution">
    <text evidence="2">The sequence shown here is derived from an EMBL/GenBank/DDBJ whole genome shotgun (WGS) entry which is preliminary data.</text>
</comment>
<keyword evidence="1" id="KW-0812">Transmembrane</keyword>